<evidence type="ECO:0000313" key="6">
    <source>
        <dbReference type="Proteomes" id="UP000463051"/>
    </source>
</evidence>
<keyword evidence="4" id="KW-1133">Transmembrane helix</keyword>
<keyword evidence="6" id="KW-1185">Reference proteome</keyword>
<keyword evidence="1" id="KW-0378">Hydrolase</keyword>
<sequence length="219" mass="23537">MKKRSGLLIAVKLIFILSLCVLLYSVVQVIRAPIEAHNALNEWSKKREEASVHTLSREETPLPEGMVSPVQRNSSSAPSYTEGEIIGEISFPSIHKKVAIVEGTGSRQLKKGAGHYKGSAALGGIGNSVLAGHRDTVFRGLGELNKNDLIEVETADGKFVYKVTGSSIVDGQERGAIKQSAEPILTLITCYPFSYVGSAPDRYLLTAKLVEGDETLPGS</sequence>
<feature type="compositionally biased region" description="Basic and acidic residues" evidence="3">
    <location>
        <begin position="51"/>
        <end position="60"/>
    </location>
</feature>
<feature type="transmembrane region" description="Helical" evidence="4">
    <location>
        <begin position="7"/>
        <end position="27"/>
    </location>
</feature>
<keyword evidence="4" id="KW-0812">Transmembrane</keyword>
<dbReference type="EMBL" id="WJXB01000004">
    <property type="protein sequence ID" value="MRN54095.1"/>
    <property type="molecule type" value="Genomic_DNA"/>
</dbReference>
<protein>
    <submittedName>
        <fullName evidence="5">Sortase</fullName>
    </submittedName>
</protein>
<dbReference type="GO" id="GO:0016787">
    <property type="term" value="F:hydrolase activity"/>
    <property type="evidence" value="ECO:0007669"/>
    <property type="project" value="UniProtKB-KW"/>
</dbReference>
<dbReference type="AlphaFoldDB" id="A0A7X2H618"/>
<comment type="caution">
    <text evidence="5">The sequence shown here is derived from an EMBL/GenBank/DDBJ whole genome shotgun (WGS) entry which is preliminary data.</text>
</comment>
<keyword evidence="4" id="KW-0472">Membrane</keyword>
<feature type="compositionally biased region" description="Polar residues" evidence="3">
    <location>
        <begin position="70"/>
        <end position="79"/>
    </location>
</feature>
<reference evidence="5 6" key="1">
    <citation type="submission" date="2019-11" db="EMBL/GenBank/DDBJ databases">
        <title>Paenibacillus monticola sp. nov., a novel PGPR strain isolated from mountain sample in China.</title>
        <authorList>
            <person name="Zhao Q."/>
            <person name="Li H.-P."/>
            <person name="Zhang J.-L."/>
        </authorList>
    </citation>
    <scope>NUCLEOTIDE SEQUENCE [LARGE SCALE GENOMIC DNA]</scope>
    <source>
        <strain evidence="5 6">LC-T2</strain>
    </source>
</reference>
<organism evidence="5 6">
    <name type="scientific">Paenibacillus monticola</name>
    <dbReference type="NCBI Taxonomy" id="2666075"/>
    <lineage>
        <taxon>Bacteria</taxon>
        <taxon>Bacillati</taxon>
        <taxon>Bacillota</taxon>
        <taxon>Bacilli</taxon>
        <taxon>Bacillales</taxon>
        <taxon>Paenibacillaceae</taxon>
        <taxon>Paenibacillus</taxon>
    </lineage>
</organism>
<evidence type="ECO:0000256" key="3">
    <source>
        <dbReference type="SAM" id="MobiDB-lite"/>
    </source>
</evidence>
<gene>
    <name evidence="5" type="ORF">GJB61_14005</name>
</gene>
<dbReference type="InterPro" id="IPR023365">
    <property type="entry name" value="Sortase_dom-sf"/>
</dbReference>
<dbReference type="SUPFAM" id="SSF63817">
    <property type="entry name" value="Sortase"/>
    <property type="match status" value="1"/>
</dbReference>
<dbReference type="InterPro" id="IPR041999">
    <property type="entry name" value="Sortase_D_1"/>
</dbReference>
<dbReference type="RefSeq" id="WP_154119109.1">
    <property type="nucleotide sequence ID" value="NZ_WJXB01000004.1"/>
</dbReference>
<evidence type="ECO:0000256" key="1">
    <source>
        <dbReference type="ARBA" id="ARBA00022801"/>
    </source>
</evidence>
<accession>A0A7X2H618</accession>
<evidence type="ECO:0000256" key="4">
    <source>
        <dbReference type="SAM" id="Phobius"/>
    </source>
</evidence>
<dbReference type="Gene3D" id="2.40.260.10">
    <property type="entry name" value="Sortase"/>
    <property type="match status" value="1"/>
</dbReference>
<feature type="active site" description="Proton donor/acceptor" evidence="2">
    <location>
        <position position="133"/>
    </location>
</feature>
<dbReference type="InterPro" id="IPR005754">
    <property type="entry name" value="Sortase"/>
</dbReference>
<dbReference type="Proteomes" id="UP000463051">
    <property type="component" value="Unassembled WGS sequence"/>
</dbReference>
<dbReference type="NCBIfam" id="TIGR01076">
    <property type="entry name" value="sortase_fam"/>
    <property type="match status" value="1"/>
</dbReference>
<proteinExistence type="predicted"/>
<evidence type="ECO:0000256" key="2">
    <source>
        <dbReference type="PIRSR" id="PIRSR605754-1"/>
    </source>
</evidence>
<dbReference type="Pfam" id="PF04203">
    <property type="entry name" value="Sortase"/>
    <property type="match status" value="1"/>
</dbReference>
<feature type="active site" description="Acyl-thioester intermediate" evidence="2">
    <location>
        <position position="190"/>
    </location>
</feature>
<dbReference type="CDD" id="cd05828">
    <property type="entry name" value="Sortase_D_1"/>
    <property type="match status" value="1"/>
</dbReference>
<feature type="region of interest" description="Disordered" evidence="3">
    <location>
        <begin position="51"/>
        <end position="79"/>
    </location>
</feature>
<name>A0A7X2H618_9BACL</name>
<evidence type="ECO:0000313" key="5">
    <source>
        <dbReference type="EMBL" id="MRN54095.1"/>
    </source>
</evidence>